<dbReference type="KEGG" id="aft:BBF96_13210"/>
<name>A0A3Q9HSB6_9FIRM</name>
<keyword evidence="2" id="KW-1185">Reference proteome</keyword>
<accession>A0A3Q9HSB6</accession>
<evidence type="ECO:0000313" key="1">
    <source>
        <dbReference type="EMBL" id="AZR74275.1"/>
    </source>
</evidence>
<dbReference type="AlphaFoldDB" id="A0A3Q9HSB6"/>
<evidence type="ECO:0000313" key="2">
    <source>
        <dbReference type="Proteomes" id="UP000267250"/>
    </source>
</evidence>
<gene>
    <name evidence="1" type="ORF">BBF96_13210</name>
</gene>
<dbReference type="EMBL" id="CP016379">
    <property type="protein sequence ID" value="AZR74275.1"/>
    <property type="molecule type" value="Genomic_DNA"/>
</dbReference>
<organism evidence="1 2">
    <name type="scientific">Anoxybacter fermentans</name>
    <dbReference type="NCBI Taxonomy" id="1323375"/>
    <lineage>
        <taxon>Bacteria</taxon>
        <taxon>Bacillati</taxon>
        <taxon>Bacillota</taxon>
        <taxon>Clostridia</taxon>
        <taxon>Halanaerobiales</taxon>
        <taxon>Anoxybacter</taxon>
    </lineage>
</organism>
<reference evidence="1 2" key="1">
    <citation type="submission" date="2016-07" db="EMBL/GenBank/DDBJ databases">
        <title>Genome and transcriptome analysis of iron-reducing fermentative bacteria Anoxybacter fermentans.</title>
        <authorList>
            <person name="Zeng X."/>
            <person name="Shao Z."/>
        </authorList>
    </citation>
    <scope>NUCLEOTIDE SEQUENCE [LARGE SCALE GENOMIC DNA]</scope>
    <source>
        <strain evidence="1 2">DY22613</strain>
    </source>
</reference>
<proteinExistence type="predicted"/>
<dbReference type="OrthoDB" id="9809583at2"/>
<protein>
    <submittedName>
        <fullName evidence="1">Uncharacterized protein</fullName>
    </submittedName>
</protein>
<sequence>MKLFLPDEEIETRYGVKWDKQQNSEYFKELAKEIGFNLISEWYKDKIFYFKDGEKCIEVLPIVVGMRFVNRNTLGETHWAVMYMNFVD</sequence>
<dbReference type="Proteomes" id="UP000267250">
    <property type="component" value="Chromosome"/>
</dbReference>